<evidence type="ECO:0000259" key="1">
    <source>
        <dbReference type="Pfam" id="PF00961"/>
    </source>
</evidence>
<geneLocation type="mitochondrion" evidence="2"/>
<evidence type="ECO:0000313" key="2">
    <source>
        <dbReference type="EMBL" id="AIJ56793.1"/>
    </source>
</evidence>
<dbReference type="GeneID" id="20497979"/>
<dbReference type="EMBL" id="KJ434027">
    <property type="protein sequence ID" value="AIJ56793.1"/>
    <property type="molecule type" value="Genomic_DNA"/>
</dbReference>
<sequence>MQITSIRVSEYKGSSIKPMTKLDIDVSEIIKLVIIPFFNSMTWHSKKFLDFEDWKRVFMLKEKGLQHTEHGLKAIDEILMRMNNKRLSNSRHLLVDRESI</sequence>
<reference evidence="2" key="1">
    <citation type="journal article" date="2014" name="PLoS ONE">
        <title>The 203 kbp Mitochondrial Genome of the Phytopathogenic Fungus Sclerotinia borealis Reveals Multiple Invasions of Introns and Genomic Duplications.</title>
        <authorList>
            <person name="Mardanov A.V."/>
            <person name="Beletsky A.V."/>
            <person name="Kadnikov V.V."/>
            <person name="Ignatov A.N."/>
            <person name="Ravin N.V."/>
        </authorList>
    </citation>
    <scope>NUCLEOTIDE SEQUENCE</scope>
    <source>
        <strain evidence="2">F-4128</strain>
    </source>
</reference>
<dbReference type="SUPFAM" id="SSF55608">
    <property type="entry name" value="Homing endonucleases"/>
    <property type="match status" value="1"/>
</dbReference>
<dbReference type="RefSeq" id="YP_009072342.1">
    <property type="nucleotide sequence ID" value="NC_025200.1"/>
</dbReference>
<dbReference type="InterPro" id="IPR027434">
    <property type="entry name" value="Homing_endonucl"/>
</dbReference>
<dbReference type="Pfam" id="PF00961">
    <property type="entry name" value="LAGLIDADG_1"/>
    <property type="match status" value="1"/>
</dbReference>
<dbReference type="Gene3D" id="3.10.28.10">
    <property type="entry name" value="Homing endonucleases"/>
    <property type="match status" value="1"/>
</dbReference>
<organism evidence="2">
    <name type="scientific">Sclerotinia borealis</name>
    <dbReference type="NCBI Taxonomy" id="77105"/>
    <lineage>
        <taxon>Eukaryota</taxon>
        <taxon>Fungi</taxon>
        <taxon>Dikarya</taxon>
        <taxon>Ascomycota</taxon>
        <taxon>Pezizomycotina</taxon>
        <taxon>Leotiomycetes</taxon>
        <taxon>Helotiales</taxon>
        <taxon>Sclerotiniaceae</taxon>
        <taxon>Sclerotinia</taxon>
    </lineage>
</organism>
<keyword evidence="2" id="KW-0496">Mitochondrion</keyword>
<keyword evidence="2" id="KW-0378">Hydrolase</keyword>
<proteinExistence type="predicted"/>
<dbReference type="InterPro" id="IPR004860">
    <property type="entry name" value="LAGLIDADG_dom"/>
</dbReference>
<keyword evidence="2" id="KW-0540">Nuclease</keyword>
<feature type="domain" description="Homing endonuclease LAGLIDADG" evidence="1">
    <location>
        <begin position="18"/>
        <end position="57"/>
    </location>
</feature>
<name>A0A088CS07_9HELO</name>
<accession>A0A088CS07</accession>
<gene>
    <name evidence="2" type="ORF">SBORM_0107</name>
</gene>
<protein>
    <submittedName>
        <fullName evidence="2">Truncated LAGLIDADG endonuclease</fullName>
    </submittedName>
</protein>
<dbReference type="AlphaFoldDB" id="A0A088CS07"/>
<dbReference type="GO" id="GO:0004519">
    <property type="term" value="F:endonuclease activity"/>
    <property type="evidence" value="ECO:0007669"/>
    <property type="project" value="UniProtKB-KW"/>
</dbReference>
<keyword evidence="2" id="KW-0255">Endonuclease</keyword>